<dbReference type="PROSITE" id="PS00237">
    <property type="entry name" value="G_PROTEIN_RECEP_F1_1"/>
    <property type="match status" value="1"/>
</dbReference>
<dbReference type="InterPro" id="IPR017452">
    <property type="entry name" value="GPCR_Rhodpsn_7TM"/>
</dbReference>
<feature type="transmembrane region" description="Helical" evidence="10">
    <location>
        <begin position="113"/>
        <end position="132"/>
    </location>
</feature>
<dbReference type="InterPro" id="IPR000276">
    <property type="entry name" value="GPCR_Rhodpsn"/>
</dbReference>
<keyword evidence="2" id="KW-1003">Cell membrane</keyword>
<keyword evidence="5 9" id="KW-0297">G-protein coupled receptor</keyword>
<dbReference type="Gene3D" id="1.20.1070.10">
    <property type="entry name" value="Rhodopsin 7-helix transmembrane proteins"/>
    <property type="match status" value="1"/>
</dbReference>
<evidence type="ECO:0000256" key="1">
    <source>
        <dbReference type="ARBA" id="ARBA00004651"/>
    </source>
</evidence>
<feature type="transmembrane region" description="Helical" evidence="10">
    <location>
        <begin position="41"/>
        <end position="58"/>
    </location>
</feature>
<comment type="similarity">
    <text evidence="9">Belongs to the G-protein coupled receptor 1 family.</text>
</comment>
<evidence type="ECO:0000313" key="12">
    <source>
        <dbReference type="EMBL" id="KAK2554553.1"/>
    </source>
</evidence>
<evidence type="ECO:0000313" key="13">
    <source>
        <dbReference type="Proteomes" id="UP001249851"/>
    </source>
</evidence>
<keyword evidence="6 10" id="KW-0472">Membrane</keyword>
<dbReference type="PRINTS" id="PR00237">
    <property type="entry name" value="GPCRRHODOPSN"/>
</dbReference>
<feature type="transmembrane region" description="Helical" evidence="10">
    <location>
        <begin position="79"/>
        <end position="101"/>
    </location>
</feature>
<evidence type="ECO:0000256" key="10">
    <source>
        <dbReference type="SAM" id="Phobius"/>
    </source>
</evidence>
<evidence type="ECO:0000256" key="4">
    <source>
        <dbReference type="ARBA" id="ARBA00022989"/>
    </source>
</evidence>
<dbReference type="GO" id="GO:0005886">
    <property type="term" value="C:plasma membrane"/>
    <property type="evidence" value="ECO:0007669"/>
    <property type="project" value="UniProtKB-SubCell"/>
</dbReference>
<feature type="domain" description="G-protein coupled receptors family 1 profile" evidence="11">
    <location>
        <begin position="49"/>
        <end position="307"/>
    </location>
</feature>
<name>A0AAD9UYE6_ACRCE</name>
<keyword evidence="13" id="KW-1185">Reference proteome</keyword>
<evidence type="ECO:0000259" key="11">
    <source>
        <dbReference type="PROSITE" id="PS50262"/>
    </source>
</evidence>
<organism evidence="12 13">
    <name type="scientific">Acropora cervicornis</name>
    <name type="common">Staghorn coral</name>
    <dbReference type="NCBI Taxonomy" id="6130"/>
    <lineage>
        <taxon>Eukaryota</taxon>
        <taxon>Metazoa</taxon>
        <taxon>Cnidaria</taxon>
        <taxon>Anthozoa</taxon>
        <taxon>Hexacorallia</taxon>
        <taxon>Scleractinia</taxon>
        <taxon>Astrocoeniina</taxon>
        <taxon>Acroporidae</taxon>
        <taxon>Acropora</taxon>
    </lineage>
</organism>
<protein>
    <submittedName>
        <fullName evidence="12">Neuropeptide Y receptor type 1</fullName>
    </submittedName>
</protein>
<dbReference type="Pfam" id="PF00001">
    <property type="entry name" value="7tm_1"/>
    <property type="match status" value="1"/>
</dbReference>
<accession>A0AAD9UYE6</accession>
<comment type="caution">
    <text evidence="12">The sequence shown here is derived from an EMBL/GenBank/DDBJ whole genome shotgun (WGS) entry which is preliminary data.</text>
</comment>
<keyword evidence="7 9" id="KW-0675">Receptor</keyword>
<dbReference type="AlphaFoldDB" id="A0AAD9UYE6"/>
<evidence type="ECO:0000256" key="5">
    <source>
        <dbReference type="ARBA" id="ARBA00023040"/>
    </source>
</evidence>
<keyword evidence="3 9" id="KW-0812">Transmembrane</keyword>
<sequence>MASWNHSAKNLSNSELLSLAFDASIASSATAKVFKILPLTFITLVSSFGNAILIYAVYADVRMRTATNMFIASQGIADLGTSILVMPFALVSVVADGWILGEKFCMANAFFNLFFTQTTVLNMTIIAFERYLVIVKALQCEISLLRATGLAASAWGLSFLTSLPWVDWTTDQATVEYFEGFYVCGIRYHPPLRGLALIYVTLIILLFALLPLVFITFCYHQIRKVIRKKNHSVCPMAQSNAQKLAINVYASSALTSKFVIGTSLIQVFPACFLMLLDGLGVGCIPRDLKTGFKWVMWCHCFVKPTIYASKSPAWRKTIRGYLQKIPFCSLQLKPNAALTVHDHYKRNSNLPKGGKVRNNSTQGRKETIQTEIEQGKLQVVENYKWFFRAKEAWQDHGKRHSIQFSTF</sequence>
<proteinExistence type="inferred from homology"/>
<dbReference type="SUPFAM" id="SSF81321">
    <property type="entry name" value="Family A G protein-coupled receptor-like"/>
    <property type="match status" value="1"/>
</dbReference>
<reference evidence="12" key="1">
    <citation type="journal article" date="2023" name="G3 (Bethesda)">
        <title>Whole genome assembly and annotation of the endangered Caribbean coral Acropora cervicornis.</title>
        <authorList>
            <person name="Selwyn J.D."/>
            <person name="Vollmer S.V."/>
        </authorList>
    </citation>
    <scope>NUCLEOTIDE SEQUENCE</scope>
    <source>
        <strain evidence="12">K2</strain>
    </source>
</reference>
<dbReference type="GO" id="GO:0004930">
    <property type="term" value="F:G protein-coupled receptor activity"/>
    <property type="evidence" value="ECO:0007669"/>
    <property type="project" value="UniProtKB-KW"/>
</dbReference>
<comment type="subcellular location">
    <subcellularLocation>
        <location evidence="1">Cell membrane</location>
        <topology evidence="1">Multi-pass membrane protein</topology>
    </subcellularLocation>
</comment>
<dbReference type="Proteomes" id="UP001249851">
    <property type="component" value="Unassembled WGS sequence"/>
</dbReference>
<feature type="transmembrane region" description="Helical" evidence="10">
    <location>
        <begin position="196"/>
        <end position="219"/>
    </location>
</feature>
<feature type="transmembrane region" description="Helical" evidence="10">
    <location>
        <begin position="144"/>
        <end position="166"/>
    </location>
</feature>
<evidence type="ECO:0000256" key="9">
    <source>
        <dbReference type="RuleBase" id="RU000688"/>
    </source>
</evidence>
<evidence type="ECO:0000256" key="6">
    <source>
        <dbReference type="ARBA" id="ARBA00023136"/>
    </source>
</evidence>
<keyword evidence="8 9" id="KW-0807">Transducer</keyword>
<evidence type="ECO:0000256" key="3">
    <source>
        <dbReference type="ARBA" id="ARBA00022692"/>
    </source>
</evidence>
<dbReference type="CDD" id="cd00637">
    <property type="entry name" value="7tm_classA_rhodopsin-like"/>
    <property type="match status" value="1"/>
</dbReference>
<evidence type="ECO:0000256" key="7">
    <source>
        <dbReference type="ARBA" id="ARBA00023170"/>
    </source>
</evidence>
<keyword evidence="4 10" id="KW-1133">Transmembrane helix</keyword>
<evidence type="ECO:0000256" key="2">
    <source>
        <dbReference type="ARBA" id="ARBA00022475"/>
    </source>
</evidence>
<dbReference type="PANTHER" id="PTHR22752">
    <property type="entry name" value="G PROTEIN-COUPLED RECEPTOR"/>
    <property type="match status" value="1"/>
</dbReference>
<gene>
    <name evidence="12" type="ORF">P5673_024013</name>
</gene>
<dbReference type="EMBL" id="JARQWQ010000069">
    <property type="protein sequence ID" value="KAK2554553.1"/>
    <property type="molecule type" value="Genomic_DNA"/>
</dbReference>
<reference evidence="12" key="2">
    <citation type="journal article" date="2023" name="Science">
        <title>Genomic signatures of disease resistance in endangered staghorn corals.</title>
        <authorList>
            <person name="Vollmer S.V."/>
            <person name="Selwyn J.D."/>
            <person name="Despard B.A."/>
            <person name="Roesel C.L."/>
        </authorList>
    </citation>
    <scope>NUCLEOTIDE SEQUENCE</scope>
    <source>
        <strain evidence="12">K2</strain>
    </source>
</reference>
<evidence type="ECO:0000256" key="8">
    <source>
        <dbReference type="ARBA" id="ARBA00023224"/>
    </source>
</evidence>
<dbReference type="PROSITE" id="PS50262">
    <property type="entry name" value="G_PROTEIN_RECEP_F1_2"/>
    <property type="match status" value="1"/>
</dbReference>